<evidence type="ECO:0000313" key="1">
    <source>
        <dbReference type="EMBL" id="PIO35849.1"/>
    </source>
</evidence>
<evidence type="ECO:0000313" key="2">
    <source>
        <dbReference type="Proteomes" id="UP000228934"/>
    </source>
</evidence>
<reference evidence="2" key="1">
    <citation type="journal article" date="2017" name="Nat. Commun.">
        <title>The North American bullfrog draft genome provides insight into hormonal regulation of long noncoding RNA.</title>
        <authorList>
            <person name="Hammond S.A."/>
            <person name="Warren R.L."/>
            <person name="Vandervalk B.P."/>
            <person name="Kucuk E."/>
            <person name="Khan H."/>
            <person name="Gibb E.A."/>
            <person name="Pandoh P."/>
            <person name="Kirk H."/>
            <person name="Zhao Y."/>
            <person name="Jones M."/>
            <person name="Mungall A.J."/>
            <person name="Coope R."/>
            <person name="Pleasance S."/>
            <person name="Moore R.A."/>
            <person name="Holt R.A."/>
            <person name="Round J.M."/>
            <person name="Ohora S."/>
            <person name="Walle B.V."/>
            <person name="Veldhoen N."/>
            <person name="Helbing C.C."/>
            <person name="Birol I."/>
        </authorList>
    </citation>
    <scope>NUCLEOTIDE SEQUENCE [LARGE SCALE GENOMIC DNA]</scope>
</reference>
<keyword evidence="2" id="KW-1185">Reference proteome</keyword>
<dbReference type="Proteomes" id="UP000228934">
    <property type="component" value="Unassembled WGS sequence"/>
</dbReference>
<gene>
    <name evidence="1" type="ORF">AB205_0052140</name>
</gene>
<accession>A0A2G9S6M9</accession>
<dbReference type="AlphaFoldDB" id="A0A2G9S6M9"/>
<dbReference type="EMBL" id="KV927071">
    <property type="protein sequence ID" value="PIO35849.1"/>
    <property type="molecule type" value="Genomic_DNA"/>
</dbReference>
<name>A0A2G9S6M9_AQUCT</name>
<organism evidence="1 2">
    <name type="scientific">Aquarana catesbeiana</name>
    <name type="common">American bullfrog</name>
    <name type="synonym">Rana catesbeiana</name>
    <dbReference type="NCBI Taxonomy" id="8400"/>
    <lineage>
        <taxon>Eukaryota</taxon>
        <taxon>Metazoa</taxon>
        <taxon>Chordata</taxon>
        <taxon>Craniata</taxon>
        <taxon>Vertebrata</taxon>
        <taxon>Euteleostomi</taxon>
        <taxon>Amphibia</taxon>
        <taxon>Batrachia</taxon>
        <taxon>Anura</taxon>
        <taxon>Neobatrachia</taxon>
        <taxon>Ranoidea</taxon>
        <taxon>Ranidae</taxon>
        <taxon>Aquarana</taxon>
    </lineage>
</organism>
<protein>
    <submittedName>
        <fullName evidence="1">Uncharacterized protein</fullName>
    </submittedName>
</protein>
<sequence>MEVTWLSHKLDFKHVYLLFLFITWWIDGTNSLDKKDGDFVFFTYPGSNKRTVLLARPKGSFCTC</sequence>
<proteinExistence type="predicted"/>